<feature type="transmembrane region" description="Helical" evidence="6">
    <location>
        <begin position="348"/>
        <end position="366"/>
    </location>
</feature>
<gene>
    <name evidence="7" type="primary">RvY_13480-1</name>
    <name evidence="7" type="synonym">RvY_13480.1</name>
    <name evidence="7" type="ORF">RvY_13480</name>
</gene>
<feature type="transmembrane region" description="Helical" evidence="6">
    <location>
        <begin position="46"/>
        <end position="71"/>
    </location>
</feature>
<feature type="transmembrane region" description="Helical" evidence="6">
    <location>
        <begin position="242"/>
        <end position="267"/>
    </location>
</feature>
<dbReference type="STRING" id="947166.A0A1D1VN13"/>
<evidence type="ECO:0000313" key="8">
    <source>
        <dbReference type="Proteomes" id="UP000186922"/>
    </source>
</evidence>
<evidence type="ECO:0000313" key="7">
    <source>
        <dbReference type="EMBL" id="GAV02987.1"/>
    </source>
</evidence>
<dbReference type="GO" id="GO:0015137">
    <property type="term" value="F:citrate transmembrane transporter activity"/>
    <property type="evidence" value="ECO:0007669"/>
    <property type="project" value="TreeGrafter"/>
</dbReference>
<feature type="transmembrane region" description="Helical" evidence="6">
    <location>
        <begin position="116"/>
        <end position="135"/>
    </location>
</feature>
<feature type="transmembrane region" description="Helical" evidence="6">
    <location>
        <begin position="461"/>
        <end position="494"/>
    </location>
</feature>
<dbReference type="Pfam" id="PF00939">
    <property type="entry name" value="Na_sulph_symp"/>
    <property type="match status" value="1"/>
</dbReference>
<feature type="transmembrane region" description="Helical" evidence="6">
    <location>
        <begin position="287"/>
        <end position="314"/>
    </location>
</feature>
<dbReference type="PANTHER" id="PTHR10283:SF82">
    <property type="entry name" value="SOLUTE CARRIER FAMILY 13 MEMBER 2"/>
    <property type="match status" value="1"/>
</dbReference>
<evidence type="ECO:0000256" key="1">
    <source>
        <dbReference type="ARBA" id="ARBA00004141"/>
    </source>
</evidence>
<dbReference type="GO" id="GO:0015141">
    <property type="term" value="F:succinate transmembrane transporter activity"/>
    <property type="evidence" value="ECO:0007669"/>
    <property type="project" value="TreeGrafter"/>
</dbReference>
<comment type="similarity">
    <text evidence="2">Belongs to the SLC13A/DASS transporter (TC 2.A.47) family. NADC subfamily.</text>
</comment>
<evidence type="ECO:0000256" key="3">
    <source>
        <dbReference type="ARBA" id="ARBA00022692"/>
    </source>
</evidence>
<keyword evidence="8" id="KW-1185">Reference proteome</keyword>
<feature type="transmembrane region" description="Helical" evidence="6">
    <location>
        <begin position="548"/>
        <end position="570"/>
    </location>
</feature>
<keyword evidence="5 6" id="KW-0472">Membrane</keyword>
<evidence type="ECO:0000256" key="4">
    <source>
        <dbReference type="ARBA" id="ARBA00022989"/>
    </source>
</evidence>
<name>A0A1D1VN13_RAMVA</name>
<feature type="transmembrane region" description="Helical" evidence="6">
    <location>
        <begin position="386"/>
        <end position="403"/>
    </location>
</feature>
<dbReference type="GO" id="GO:0005886">
    <property type="term" value="C:plasma membrane"/>
    <property type="evidence" value="ECO:0007669"/>
    <property type="project" value="TreeGrafter"/>
</dbReference>
<protein>
    <recommendedName>
        <fullName evidence="9">Citrate transporter-like domain-containing protein</fullName>
    </recommendedName>
</protein>
<accession>A0A1D1VN13</accession>
<feature type="transmembrane region" description="Helical" evidence="6">
    <location>
        <begin position="506"/>
        <end position="528"/>
    </location>
</feature>
<evidence type="ECO:0000256" key="5">
    <source>
        <dbReference type="ARBA" id="ARBA00023136"/>
    </source>
</evidence>
<evidence type="ECO:0000256" key="2">
    <source>
        <dbReference type="ARBA" id="ARBA00006772"/>
    </source>
</evidence>
<organism evidence="7 8">
    <name type="scientific">Ramazzottius varieornatus</name>
    <name type="common">Water bear</name>
    <name type="synonym">Tardigrade</name>
    <dbReference type="NCBI Taxonomy" id="947166"/>
    <lineage>
        <taxon>Eukaryota</taxon>
        <taxon>Metazoa</taxon>
        <taxon>Ecdysozoa</taxon>
        <taxon>Tardigrada</taxon>
        <taxon>Eutardigrada</taxon>
        <taxon>Parachela</taxon>
        <taxon>Hypsibioidea</taxon>
        <taxon>Ramazzottiidae</taxon>
        <taxon>Ramazzottius</taxon>
    </lineage>
</organism>
<sequence length="624" mass="68699">MAKMLKHLVRLVLSYWRLMSVFLVPLCLAPILILSEERSARAGYLLLLMTCFLVFELLPIPATILLVLFLVPTVGLATTAETALYFTTDTMFLFIAVLMMAISIEEVDLHNRLALLALRAIGVSSSKLILGFLLISGCLSMWMSNVAVTMMILPIAKAVTDTLSPDQEKEEEPAFLDLPTVESARRVSVATYPVLQKLEAAISDDANPLETARFLQRQNSLASARSVRSIRSTQKDISTVKLIMALQLSICYGANVGGMATLIGSYNNMLLRMTMESNYGTDTNFNFLSFALVATPIAFGSLFITWVVFCLLFIPNWITSWRRQDSSAAKSQRLMDDKLKQLGPIKHGEVSVLLVFTMVISLWLTRDPKVAPGWSIFFKPKFATDAMPALLGAVLLFIIPLDFKEFARGAYEPILTWKRVVVRFPWEFLLFAGGLMAIMKLSEISGFITAVGQQVPDLRSYPPLVIATIVSLIAATGTEVMSGAIISAVLLPIFANLAEDTGVNPLYYMIAIVLSSQMSFLTPISSFPTLVVYGAGTVRLLDMFRAGLAPKMACLTLQILSLEFLGWAVLDIKTFPEWAEVRYASRRQMLYNVSTISSASTVYNGPIFGNVSVIDALGNTTSVI</sequence>
<feature type="transmembrane region" description="Helical" evidence="6">
    <location>
        <begin position="424"/>
        <end position="441"/>
    </location>
</feature>
<comment type="caution">
    <text evidence="7">The sequence shown here is derived from an EMBL/GenBank/DDBJ whole genome shotgun (WGS) entry which is preliminary data.</text>
</comment>
<feature type="transmembrane region" description="Helical" evidence="6">
    <location>
        <begin position="83"/>
        <end position="104"/>
    </location>
</feature>
<feature type="transmembrane region" description="Helical" evidence="6">
    <location>
        <begin position="15"/>
        <end position="34"/>
    </location>
</feature>
<comment type="subcellular location">
    <subcellularLocation>
        <location evidence="1">Membrane</location>
        <topology evidence="1">Multi-pass membrane protein</topology>
    </subcellularLocation>
</comment>
<dbReference type="Proteomes" id="UP000186922">
    <property type="component" value="Unassembled WGS sequence"/>
</dbReference>
<evidence type="ECO:0000256" key="6">
    <source>
        <dbReference type="SAM" id="Phobius"/>
    </source>
</evidence>
<keyword evidence="4 6" id="KW-1133">Transmembrane helix</keyword>
<proteinExistence type="inferred from homology"/>
<keyword evidence="3 6" id="KW-0812">Transmembrane</keyword>
<dbReference type="InterPro" id="IPR001898">
    <property type="entry name" value="SLC13A/DASS"/>
</dbReference>
<reference evidence="7 8" key="1">
    <citation type="journal article" date="2016" name="Nat. Commun.">
        <title>Extremotolerant tardigrade genome and improved radiotolerance of human cultured cells by tardigrade-unique protein.</title>
        <authorList>
            <person name="Hashimoto T."/>
            <person name="Horikawa D.D."/>
            <person name="Saito Y."/>
            <person name="Kuwahara H."/>
            <person name="Kozuka-Hata H."/>
            <person name="Shin-I T."/>
            <person name="Minakuchi Y."/>
            <person name="Ohishi K."/>
            <person name="Motoyama A."/>
            <person name="Aizu T."/>
            <person name="Enomoto A."/>
            <person name="Kondo K."/>
            <person name="Tanaka S."/>
            <person name="Hara Y."/>
            <person name="Koshikawa S."/>
            <person name="Sagara H."/>
            <person name="Miura T."/>
            <person name="Yokobori S."/>
            <person name="Miyagawa K."/>
            <person name="Suzuki Y."/>
            <person name="Kubo T."/>
            <person name="Oyama M."/>
            <person name="Kohara Y."/>
            <person name="Fujiyama A."/>
            <person name="Arakawa K."/>
            <person name="Katayama T."/>
            <person name="Toyoda A."/>
            <person name="Kunieda T."/>
        </authorList>
    </citation>
    <scope>NUCLEOTIDE SEQUENCE [LARGE SCALE GENOMIC DNA]</scope>
    <source>
        <strain evidence="7 8">YOKOZUNA-1</strain>
    </source>
</reference>
<dbReference type="OrthoDB" id="6493944at2759"/>
<evidence type="ECO:0008006" key="9">
    <source>
        <dbReference type="Google" id="ProtNLM"/>
    </source>
</evidence>
<dbReference type="AlphaFoldDB" id="A0A1D1VN13"/>
<dbReference type="PANTHER" id="PTHR10283">
    <property type="entry name" value="SOLUTE CARRIER FAMILY 13 MEMBER"/>
    <property type="match status" value="1"/>
</dbReference>
<dbReference type="EMBL" id="BDGG01000009">
    <property type="protein sequence ID" value="GAV02987.1"/>
    <property type="molecule type" value="Genomic_DNA"/>
</dbReference>